<evidence type="ECO:0000313" key="14">
    <source>
        <dbReference type="Proteomes" id="UP000592181"/>
    </source>
</evidence>
<dbReference type="GO" id="GO:0016020">
    <property type="term" value="C:membrane"/>
    <property type="evidence" value="ECO:0007669"/>
    <property type="project" value="InterPro"/>
</dbReference>
<proteinExistence type="predicted"/>
<evidence type="ECO:0000256" key="3">
    <source>
        <dbReference type="ARBA" id="ARBA00022553"/>
    </source>
</evidence>
<feature type="transmembrane region" description="Helical" evidence="10">
    <location>
        <begin position="37"/>
        <end position="57"/>
    </location>
</feature>
<dbReference type="InterPro" id="IPR003594">
    <property type="entry name" value="HATPase_dom"/>
</dbReference>
<keyword evidence="10" id="KW-0812">Transmembrane</keyword>
<dbReference type="GO" id="GO:0000155">
    <property type="term" value="F:phosphorelay sensor kinase activity"/>
    <property type="evidence" value="ECO:0007669"/>
    <property type="project" value="InterPro"/>
</dbReference>
<evidence type="ECO:0000256" key="4">
    <source>
        <dbReference type="ARBA" id="ARBA00022679"/>
    </source>
</evidence>
<evidence type="ECO:0000259" key="11">
    <source>
        <dbReference type="Pfam" id="PF02518"/>
    </source>
</evidence>
<feature type="transmembrane region" description="Helical" evidence="10">
    <location>
        <begin position="12"/>
        <end position="31"/>
    </location>
</feature>
<dbReference type="Pfam" id="PF07730">
    <property type="entry name" value="HisKA_3"/>
    <property type="match status" value="1"/>
</dbReference>
<dbReference type="Pfam" id="PF02518">
    <property type="entry name" value="HATPase_c"/>
    <property type="match status" value="1"/>
</dbReference>
<keyword evidence="6 13" id="KW-0418">Kinase</keyword>
<keyword evidence="10" id="KW-0472">Membrane</keyword>
<feature type="compositionally biased region" description="Basic and acidic residues" evidence="9">
    <location>
        <begin position="311"/>
        <end position="320"/>
    </location>
</feature>
<dbReference type="EMBL" id="JACBZX010000001">
    <property type="protein sequence ID" value="NYG36447.1"/>
    <property type="molecule type" value="Genomic_DNA"/>
</dbReference>
<evidence type="ECO:0000256" key="10">
    <source>
        <dbReference type="SAM" id="Phobius"/>
    </source>
</evidence>
<name>A0A852X1V6_9MICO</name>
<evidence type="ECO:0000256" key="6">
    <source>
        <dbReference type="ARBA" id="ARBA00022777"/>
    </source>
</evidence>
<evidence type="ECO:0000256" key="8">
    <source>
        <dbReference type="ARBA" id="ARBA00023012"/>
    </source>
</evidence>
<evidence type="ECO:0000313" key="13">
    <source>
        <dbReference type="EMBL" id="NYG36447.1"/>
    </source>
</evidence>
<comment type="caution">
    <text evidence="13">The sequence shown here is derived from an EMBL/GenBank/DDBJ whole genome shotgun (WGS) entry which is preliminary data.</text>
</comment>
<accession>A0A852X1V6</accession>
<keyword evidence="10" id="KW-1133">Transmembrane helix</keyword>
<dbReference type="PANTHER" id="PTHR24421:SF10">
    <property type="entry name" value="NITRATE_NITRITE SENSOR PROTEIN NARQ"/>
    <property type="match status" value="1"/>
</dbReference>
<dbReference type="InterPro" id="IPR050482">
    <property type="entry name" value="Sensor_HK_TwoCompSys"/>
</dbReference>
<evidence type="ECO:0000256" key="5">
    <source>
        <dbReference type="ARBA" id="ARBA00022741"/>
    </source>
</evidence>
<organism evidence="13 14">
    <name type="scientific">Janibacter alkaliphilus</name>
    <dbReference type="NCBI Taxonomy" id="1069963"/>
    <lineage>
        <taxon>Bacteria</taxon>
        <taxon>Bacillati</taxon>
        <taxon>Actinomycetota</taxon>
        <taxon>Actinomycetes</taxon>
        <taxon>Micrococcales</taxon>
        <taxon>Intrasporangiaceae</taxon>
        <taxon>Janibacter</taxon>
    </lineage>
</organism>
<dbReference type="CDD" id="cd16917">
    <property type="entry name" value="HATPase_UhpB-NarQ-NarX-like"/>
    <property type="match status" value="1"/>
</dbReference>
<dbReference type="InterPro" id="IPR036890">
    <property type="entry name" value="HATPase_C_sf"/>
</dbReference>
<dbReference type="InterPro" id="IPR011712">
    <property type="entry name" value="Sig_transdc_His_kin_sub3_dim/P"/>
</dbReference>
<feature type="compositionally biased region" description="Low complexity" evidence="9">
    <location>
        <begin position="270"/>
        <end position="287"/>
    </location>
</feature>
<dbReference type="Gene3D" id="3.30.565.10">
    <property type="entry name" value="Histidine kinase-like ATPase, C-terminal domain"/>
    <property type="match status" value="1"/>
</dbReference>
<feature type="region of interest" description="Disordered" evidence="9">
    <location>
        <begin position="270"/>
        <end position="328"/>
    </location>
</feature>
<feature type="domain" description="Signal transduction histidine kinase subgroup 3 dimerisation and phosphoacceptor" evidence="12">
    <location>
        <begin position="78"/>
        <end position="144"/>
    </location>
</feature>
<evidence type="ECO:0000256" key="1">
    <source>
        <dbReference type="ARBA" id="ARBA00000085"/>
    </source>
</evidence>
<dbReference type="Gene3D" id="1.20.5.1930">
    <property type="match status" value="1"/>
</dbReference>
<dbReference type="SUPFAM" id="SSF55874">
    <property type="entry name" value="ATPase domain of HSP90 chaperone/DNA topoisomerase II/histidine kinase"/>
    <property type="match status" value="1"/>
</dbReference>
<keyword evidence="14" id="KW-1185">Reference proteome</keyword>
<evidence type="ECO:0000256" key="2">
    <source>
        <dbReference type="ARBA" id="ARBA00012438"/>
    </source>
</evidence>
<keyword evidence="5" id="KW-0547">Nucleotide-binding</keyword>
<feature type="compositionally biased region" description="Basic and acidic residues" evidence="9">
    <location>
        <begin position="288"/>
        <end position="299"/>
    </location>
</feature>
<dbReference type="AlphaFoldDB" id="A0A852X1V6"/>
<dbReference type="GO" id="GO:0005524">
    <property type="term" value="F:ATP binding"/>
    <property type="evidence" value="ECO:0007669"/>
    <property type="project" value="UniProtKB-KW"/>
</dbReference>
<gene>
    <name evidence="13" type="ORF">BJY28_000916</name>
</gene>
<evidence type="ECO:0000256" key="7">
    <source>
        <dbReference type="ARBA" id="ARBA00022840"/>
    </source>
</evidence>
<keyword evidence="8" id="KW-0902">Two-component regulatory system</keyword>
<dbReference type="Proteomes" id="UP000592181">
    <property type="component" value="Unassembled WGS sequence"/>
</dbReference>
<comment type="catalytic activity">
    <reaction evidence="1">
        <text>ATP + protein L-histidine = ADP + protein N-phospho-L-histidine.</text>
        <dbReference type="EC" id="2.7.13.3"/>
    </reaction>
</comment>
<dbReference type="EC" id="2.7.13.3" evidence="2"/>
<protein>
    <recommendedName>
        <fullName evidence="2">histidine kinase</fullName>
        <ecNumber evidence="2">2.7.13.3</ecNumber>
    </recommendedName>
</protein>
<dbReference type="PANTHER" id="PTHR24421">
    <property type="entry name" value="NITRATE/NITRITE SENSOR PROTEIN NARX-RELATED"/>
    <property type="match status" value="1"/>
</dbReference>
<keyword evidence="3" id="KW-0597">Phosphoprotein</keyword>
<sequence length="328" mass="34975">MIDEPRALRILDALLVGAVALQVPVVVLLVGDPEAPTWQPWAFAAAVLLMLALWVTWRRSQHRTTQHRTTQELVLAQERTRAAAELHDGLGHRLTGIGLLLDGAQRLQQRDPEQAWASVAEVRQATGEALQEMRTWVRALSPVPLSELSDCQAFQPIAERFRGTGLAVDVDADVEDLGTAQALVVYRCVQEGLTNVVRHSGAEHAHLEVRRDGSGVRLELTDDGRGVGGAAEGFGLTAMRARVEDLGGSLTSTDPPEGGRRLAVVVPDQPVAAGPTSSVAASGAGSTRDGRRDEPDAGGRRRRPGAGAARDLSRAGDPGRGRGRRRGG</sequence>
<evidence type="ECO:0000259" key="12">
    <source>
        <dbReference type="Pfam" id="PF07730"/>
    </source>
</evidence>
<feature type="domain" description="Histidine kinase/HSP90-like ATPase" evidence="11">
    <location>
        <begin position="185"/>
        <end position="268"/>
    </location>
</feature>
<keyword evidence="4" id="KW-0808">Transferase</keyword>
<evidence type="ECO:0000256" key="9">
    <source>
        <dbReference type="SAM" id="MobiDB-lite"/>
    </source>
</evidence>
<keyword evidence="7" id="KW-0067">ATP-binding</keyword>
<dbReference type="RefSeq" id="WP_179461951.1">
    <property type="nucleotide sequence ID" value="NZ_JACBZX010000001.1"/>
</dbReference>
<dbReference type="GO" id="GO:0046983">
    <property type="term" value="F:protein dimerization activity"/>
    <property type="evidence" value="ECO:0007669"/>
    <property type="project" value="InterPro"/>
</dbReference>
<reference evidence="13 14" key="1">
    <citation type="submission" date="2020-07" db="EMBL/GenBank/DDBJ databases">
        <title>Sequencing the genomes of 1000 actinobacteria strains.</title>
        <authorList>
            <person name="Klenk H.-P."/>
        </authorList>
    </citation>
    <scope>NUCLEOTIDE SEQUENCE [LARGE SCALE GENOMIC DNA]</scope>
    <source>
        <strain evidence="13 14">DSM 24723</strain>
    </source>
</reference>